<dbReference type="AlphaFoldDB" id="A0A135HVQ6"/>
<dbReference type="STRING" id="1494590.ATN84_07560"/>
<organism evidence="1 2">
    <name type="scientific">Paramesorhizobium deserti</name>
    <dbReference type="NCBI Taxonomy" id="1494590"/>
    <lineage>
        <taxon>Bacteria</taxon>
        <taxon>Pseudomonadati</taxon>
        <taxon>Pseudomonadota</taxon>
        <taxon>Alphaproteobacteria</taxon>
        <taxon>Hyphomicrobiales</taxon>
        <taxon>Phyllobacteriaceae</taxon>
        <taxon>Paramesorhizobium</taxon>
    </lineage>
</organism>
<reference evidence="1 2" key="1">
    <citation type="submission" date="2015-11" db="EMBL/GenBank/DDBJ databases">
        <title>Draft genome sequence of Paramesorhizobium deserti A-3-E, a strain highly resistant to diverse beta-lactam antibiotics.</title>
        <authorList>
            <person name="Lv R."/>
            <person name="Yang X."/>
            <person name="Fang N."/>
            <person name="Guo J."/>
            <person name="Luo X."/>
            <person name="Peng F."/>
            <person name="Yang R."/>
            <person name="Cui Y."/>
            <person name="Fang C."/>
            <person name="Song Y."/>
        </authorList>
    </citation>
    <scope>NUCLEOTIDE SEQUENCE [LARGE SCALE GENOMIC DNA]</scope>
    <source>
        <strain evidence="1 2">A-3-E</strain>
    </source>
</reference>
<evidence type="ECO:0000313" key="1">
    <source>
        <dbReference type="EMBL" id="KXF77251.1"/>
    </source>
</evidence>
<proteinExistence type="predicted"/>
<keyword evidence="2" id="KW-1185">Reference proteome</keyword>
<dbReference type="Proteomes" id="UP000070107">
    <property type="component" value="Unassembled WGS sequence"/>
</dbReference>
<evidence type="ECO:0000313" key="2">
    <source>
        <dbReference type="Proteomes" id="UP000070107"/>
    </source>
</evidence>
<protein>
    <submittedName>
        <fullName evidence="1">Uncharacterized protein</fullName>
    </submittedName>
</protein>
<accession>A0A135HVQ6</accession>
<sequence>MIANGSSLEETARELCLEMEARLPGVICSIVSVDSAAMLRQLAAPSLPDPFSAAIDGVMIGPDVGSCGAAAYLRTAVLVTRT</sequence>
<dbReference type="EMBL" id="LNTU01000012">
    <property type="protein sequence ID" value="KXF77251.1"/>
    <property type="molecule type" value="Genomic_DNA"/>
</dbReference>
<comment type="caution">
    <text evidence="1">The sequence shown here is derived from an EMBL/GenBank/DDBJ whole genome shotgun (WGS) entry which is preliminary data.</text>
</comment>
<gene>
    <name evidence="1" type="ORF">ATN84_07560</name>
</gene>
<name>A0A135HVQ6_9HYPH</name>